<dbReference type="EC" id="3.4.13.22" evidence="9"/>
<proteinExistence type="inferred from homology"/>
<keyword evidence="10" id="KW-0732">Signal</keyword>
<keyword evidence="12" id="KW-1185">Reference proteome</keyword>
<keyword evidence="8" id="KW-0961">Cell wall biogenesis/degradation</keyword>
<keyword evidence="2 9" id="KW-0645">Protease</keyword>
<keyword evidence="3 9" id="KW-0479">Metal-binding</keyword>
<evidence type="ECO:0000256" key="5">
    <source>
        <dbReference type="ARBA" id="ARBA00022833"/>
    </source>
</evidence>
<dbReference type="Proteomes" id="UP001597526">
    <property type="component" value="Unassembled WGS sequence"/>
</dbReference>
<evidence type="ECO:0000256" key="9">
    <source>
        <dbReference type="HAMAP-Rule" id="MF_01924"/>
    </source>
</evidence>
<evidence type="ECO:0000256" key="8">
    <source>
        <dbReference type="ARBA" id="ARBA00023316"/>
    </source>
</evidence>
<evidence type="ECO:0000256" key="10">
    <source>
        <dbReference type="SAM" id="SignalP"/>
    </source>
</evidence>
<dbReference type="PANTHER" id="PTHR43126">
    <property type="entry name" value="D-ALANYL-D-ALANINE DIPEPTIDASE"/>
    <property type="match status" value="1"/>
</dbReference>
<feature type="binding site" evidence="9">
    <location>
        <position position="157"/>
    </location>
    <ligand>
        <name>Zn(2+)</name>
        <dbReference type="ChEBI" id="CHEBI:29105"/>
        <note>catalytic</note>
    </ligand>
</feature>
<feature type="binding site" evidence="9">
    <location>
        <position position="164"/>
    </location>
    <ligand>
        <name>Zn(2+)</name>
        <dbReference type="ChEBI" id="CHEBI:29105"/>
        <note>catalytic</note>
    </ligand>
</feature>
<accession>A0ABW5N1Z5</accession>
<gene>
    <name evidence="11" type="ORF">ACFSQJ_17700</name>
</gene>
<evidence type="ECO:0000256" key="4">
    <source>
        <dbReference type="ARBA" id="ARBA00022801"/>
    </source>
</evidence>
<evidence type="ECO:0000313" key="12">
    <source>
        <dbReference type="Proteomes" id="UP001597526"/>
    </source>
</evidence>
<feature type="signal peptide" evidence="10">
    <location>
        <begin position="1"/>
        <end position="20"/>
    </location>
</feature>
<keyword evidence="5 9" id="KW-0862">Zinc</keyword>
<dbReference type="PROSITE" id="PS51257">
    <property type="entry name" value="PROKAR_LIPOPROTEIN"/>
    <property type="match status" value="1"/>
</dbReference>
<evidence type="ECO:0000256" key="3">
    <source>
        <dbReference type="ARBA" id="ARBA00022723"/>
    </source>
</evidence>
<feature type="chain" id="PRO_5045300902" description="D-alanyl-D-alanine dipeptidase" evidence="10">
    <location>
        <begin position="21"/>
        <end position="243"/>
    </location>
</feature>
<comment type="cofactor">
    <cofactor evidence="9">
        <name>Zn(2+)</name>
        <dbReference type="ChEBI" id="CHEBI:29105"/>
    </cofactor>
    <text evidence="9">Binds 1 zinc ion per subunit.</text>
</comment>
<feature type="binding site" evidence="9">
    <location>
        <position position="224"/>
    </location>
    <ligand>
        <name>Zn(2+)</name>
        <dbReference type="ChEBI" id="CHEBI:29105"/>
        <note>catalytic</note>
    </ligand>
</feature>
<evidence type="ECO:0000256" key="6">
    <source>
        <dbReference type="ARBA" id="ARBA00022997"/>
    </source>
</evidence>
<comment type="function">
    <text evidence="9">Catalyzes hydrolysis of the D-alanyl-D-alanine dipeptide.</text>
</comment>
<dbReference type="Gene3D" id="3.30.1380.10">
    <property type="match status" value="1"/>
</dbReference>
<feature type="site" description="Transition state stabilizer" evidence="9">
    <location>
        <position position="130"/>
    </location>
</feature>
<evidence type="ECO:0000256" key="7">
    <source>
        <dbReference type="ARBA" id="ARBA00023049"/>
    </source>
</evidence>
<comment type="caution">
    <text evidence="11">The sequence shown here is derived from an EMBL/GenBank/DDBJ whole genome shotgun (WGS) entry which is preliminary data.</text>
</comment>
<evidence type="ECO:0000256" key="1">
    <source>
        <dbReference type="ARBA" id="ARBA00001362"/>
    </source>
</evidence>
<evidence type="ECO:0000256" key="2">
    <source>
        <dbReference type="ARBA" id="ARBA00022670"/>
    </source>
</evidence>
<dbReference type="Pfam" id="PF01427">
    <property type="entry name" value="Peptidase_M15"/>
    <property type="match status" value="1"/>
</dbReference>
<sequence length="243" mass="28048">MRNLSFIMLILLAIACKPKAANTTSTKIPKEIKVVVTDSGIHVEEESKKIQEPVLKSFEGLADTTFIRLADFSHDFEYDMRYATENNFLKAKVYDCAECYTRVRTAKALLKANTEFLKKGVKIKFFDCYRPNSVQYKMWKIVPNPQYVANPVKGSIHNKGGAVDITLVDLEGKELDMGTDFDFFGKRAYHDNLDLPQEILDNRKLLKETMEKYGFWSIRTEWWHYNLSAGSNANIANFKWECE</sequence>
<keyword evidence="4 9" id="KW-0378">Hydrolase</keyword>
<dbReference type="CDD" id="cd14840">
    <property type="entry name" value="D-Ala-D-Ala_dipeptidase_Aad"/>
    <property type="match status" value="1"/>
</dbReference>
<reference evidence="12" key="1">
    <citation type="journal article" date="2019" name="Int. J. Syst. Evol. Microbiol.">
        <title>The Global Catalogue of Microorganisms (GCM) 10K type strain sequencing project: providing services to taxonomists for standard genome sequencing and annotation.</title>
        <authorList>
            <consortium name="The Broad Institute Genomics Platform"/>
            <consortium name="The Broad Institute Genome Sequencing Center for Infectious Disease"/>
            <person name="Wu L."/>
            <person name="Ma J."/>
        </authorList>
    </citation>
    <scope>NUCLEOTIDE SEQUENCE [LARGE SCALE GENOMIC DNA]</scope>
    <source>
        <strain evidence="12">KCTC 52368</strain>
    </source>
</reference>
<dbReference type="InterPro" id="IPR009045">
    <property type="entry name" value="Zn_M74/Hedgehog-like"/>
</dbReference>
<dbReference type="SUPFAM" id="SSF55166">
    <property type="entry name" value="Hedgehog/DD-peptidase"/>
    <property type="match status" value="1"/>
</dbReference>
<dbReference type="InterPro" id="IPR000755">
    <property type="entry name" value="A_A_dipeptidase"/>
</dbReference>
<name>A0ABW5N1Z5_9FLAO</name>
<dbReference type="RefSeq" id="WP_377768228.1">
    <property type="nucleotide sequence ID" value="NZ_JBHULB010000081.1"/>
</dbReference>
<comment type="similarity">
    <text evidence="9">Belongs to the peptidase M15D family.</text>
</comment>
<keyword evidence="7 9" id="KW-0482">Metalloprotease</keyword>
<organism evidence="11 12">
    <name type="scientific">Croceitalea marina</name>
    <dbReference type="NCBI Taxonomy" id="1775166"/>
    <lineage>
        <taxon>Bacteria</taxon>
        <taxon>Pseudomonadati</taxon>
        <taxon>Bacteroidota</taxon>
        <taxon>Flavobacteriia</taxon>
        <taxon>Flavobacteriales</taxon>
        <taxon>Flavobacteriaceae</taxon>
        <taxon>Croceitalea</taxon>
    </lineage>
</organism>
<keyword evidence="6 9" id="KW-0224">Dipeptidase</keyword>
<protein>
    <recommendedName>
        <fullName evidence="9">D-alanyl-D-alanine dipeptidase</fullName>
        <shortName evidence="9">D-Ala-D-Ala dipeptidase</shortName>
        <ecNumber evidence="9">3.4.13.22</ecNumber>
    </recommendedName>
</protein>
<feature type="active site" description="Proton donor/acceptor" evidence="9">
    <location>
        <position position="221"/>
    </location>
</feature>
<evidence type="ECO:0000313" key="11">
    <source>
        <dbReference type="EMBL" id="MFD2588765.1"/>
    </source>
</evidence>
<comment type="catalytic activity">
    <reaction evidence="1 9">
        <text>D-alanyl-D-alanine + H2O = 2 D-alanine</text>
        <dbReference type="Rhea" id="RHEA:20661"/>
        <dbReference type="ChEBI" id="CHEBI:15377"/>
        <dbReference type="ChEBI" id="CHEBI:57416"/>
        <dbReference type="ChEBI" id="CHEBI:57822"/>
        <dbReference type="EC" id="3.4.13.22"/>
    </reaction>
</comment>
<dbReference type="HAMAP" id="MF_01924">
    <property type="entry name" value="A_A_dipeptidase"/>
    <property type="match status" value="1"/>
</dbReference>
<dbReference type="PANTHER" id="PTHR43126:SF1">
    <property type="entry name" value="D-ALANYL-D-ALANINE DIPEPTIDASE"/>
    <property type="match status" value="1"/>
</dbReference>
<dbReference type="EMBL" id="JBHULB010000081">
    <property type="protein sequence ID" value="MFD2588765.1"/>
    <property type="molecule type" value="Genomic_DNA"/>
</dbReference>